<feature type="domain" description="YhcG PDDEXK nuclease" evidence="1">
    <location>
        <begin position="179"/>
        <end position="221"/>
    </location>
</feature>
<dbReference type="AlphaFoldDB" id="A0A316AHD9"/>
<dbReference type="OrthoDB" id="9801263at2"/>
<dbReference type="Pfam" id="PF17761">
    <property type="entry name" value="DUF1016_N"/>
    <property type="match status" value="1"/>
</dbReference>
<dbReference type="PANTHER" id="PTHR30547">
    <property type="entry name" value="UNCHARACTERIZED PROTEIN YHCG-RELATED"/>
    <property type="match status" value="1"/>
</dbReference>
<dbReference type="InterPro" id="IPR053148">
    <property type="entry name" value="PD-DEXK-like_domain"/>
</dbReference>
<proteinExistence type="predicted"/>
<accession>A0A316AHD9</accession>
<dbReference type="EMBL" id="QGDT01000008">
    <property type="protein sequence ID" value="PWJ57082.1"/>
    <property type="molecule type" value="Genomic_DNA"/>
</dbReference>
<keyword evidence="4" id="KW-1185">Reference proteome</keyword>
<reference evidence="3 4" key="1">
    <citation type="submission" date="2018-03" db="EMBL/GenBank/DDBJ databases">
        <title>Genomic Encyclopedia of Archaeal and Bacterial Type Strains, Phase II (KMG-II): from individual species to whole genera.</title>
        <authorList>
            <person name="Goeker M."/>
        </authorList>
    </citation>
    <scope>NUCLEOTIDE SEQUENCE [LARGE SCALE GENOMIC DNA]</scope>
    <source>
        <strain evidence="3 4">DSM 100346</strain>
    </source>
</reference>
<dbReference type="PANTHER" id="PTHR30547:SF5">
    <property type="entry name" value="NUCLEASE YHCG-RELATED"/>
    <property type="match status" value="1"/>
</dbReference>
<dbReference type="Pfam" id="PF06250">
    <property type="entry name" value="YhcG_C"/>
    <property type="match status" value="1"/>
</dbReference>
<organism evidence="3 4">
    <name type="scientific">Dyadobacter jejuensis</name>
    <dbReference type="NCBI Taxonomy" id="1082580"/>
    <lineage>
        <taxon>Bacteria</taxon>
        <taxon>Pseudomonadati</taxon>
        <taxon>Bacteroidota</taxon>
        <taxon>Cytophagia</taxon>
        <taxon>Cytophagales</taxon>
        <taxon>Spirosomataceae</taxon>
        <taxon>Dyadobacter</taxon>
    </lineage>
</organism>
<keyword evidence="3" id="KW-0378">Hydrolase</keyword>
<protein>
    <submittedName>
        <fullName evidence="3">Putative nuclease of restriction endonuclease-like (RecB) superfamily</fullName>
    </submittedName>
</protein>
<dbReference type="GO" id="GO:0004519">
    <property type="term" value="F:endonuclease activity"/>
    <property type="evidence" value="ECO:0007669"/>
    <property type="project" value="UniProtKB-KW"/>
</dbReference>
<evidence type="ECO:0000259" key="2">
    <source>
        <dbReference type="Pfam" id="PF17761"/>
    </source>
</evidence>
<feature type="domain" description="YhcG N-terminal" evidence="2">
    <location>
        <begin position="14"/>
        <end position="150"/>
    </location>
</feature>
<sequence>MKPESSNIQHITTEVRRLIAQSRQNVALAVNASMSLLYWQIGQRINQEVLQVKRAEYGKYVISSISKQLMAEFGGSFSEKNLRRMVQFATVFPDEQIVVSLIRQLSWTHILALIPITDPLKRAFYIQICIHENWSVRTFRERINSMLYERTAISKKPEQTITNDLDLLRSEHQLSPDLVFRDPYVLDFLGLSETYSEKDLEASIIVELQRFIVEMGTDFAYCIFCSILTPFW</sequence>
<evidence type="ECO:0000313" key="3">
    <source>
        <dbReference type="EMBL" id="PWJ57082.1"/>
    </source>
</evidence>
<evidence type="ECO:0000313" key="4">
    <source>
        <dbReference type="Proteomes" id="UP000245880"/>
    </source>
</evidence>
<dbReference type="Proteomes" id="UP000245880">
    <property type="component" value="Unassembled WGS sequence"/>
</dbReference>
<evidence type="ECO:0000259" key="1">
    <source>
        <dbReference type="Pfam" id="PF06250"/>
    </source>
</evidence>
<dbReference type="InterPro" id="IPR009362">
    <property type="entry name" value="YhcG_C"/>
</dbReference>
<gene>
    <name evidence="3" type="ORF">CLV98_1081</name>
</gene>
<keyword evidence="3" id="KW-0255">Endonuclease</keyword>
<keyword evidence="3" id="KW-0540">Nuclease</keyword>
<name>A0A316AHD9_9BACT</name>
<dbReference type="InterPro" id="IPR041527">
    <property type="entry name" value="YhcG_N"/>
</dbReference>
<comment type="caution">
    <text evidence="3">The sequence shown here is derived from an EMBL/GenBank/DDBJ whole genome shotgun (WGS) entry which is preliminary data.</text>
</comment>